<organism evidence="2 3">
    <name type="scientific">Aliirhizobium smilacinae</name>
    <dbReference type="NCBI Taxonomy" id="1395944"/>
    <lineage>
        <taxon>Bacteria</taxon>
        <taxon>Pseudomonadati</taxon>
        <taxon>Pseudomonadota</taxon>
        <taxon>Alphaproteobacteria</taxon>
        <taxon>Hyphomicrobiales</taxon>
        <taxon>Rhizobiaceae</taxon>
        <taxon>Aliirhizobium</taxon>
    </lineage>
</organism>
<dbReference type="PROSITE" id="PS50943">
    <property type="entry name" value="HTH_CROC1"/>
    <property type="match status" value="1"/>
</dbReference>
<evidence type="ECO:0000259" key="1">
    <source>
        <dbReference type="PROSITE" id="PS50943"/>
    </source>
</evidence>
<gene>
    <name evidence="2" type="ORF">FHP24_07355</name>
</gene>
<dbReference type="InterPro" id="IPR010982">
    <property type="entry name" value="Lambda_DNA-bd_dom_sf"/>
</dbReference>
<protein>
    <submittedName>
        <fullName evidence="2">Helix-turn-helix transcriptional regulator</fullName>
    </submittedName>
</protein>
<proteinExistence type="predicted"/>
<evidence type="ECO:0000313" key="2">
    <source>
        <dbReference type="EMBL" id="TNM66027.1"/>
    </source>
</evidence>
<evidence type="ECO:0000313" key="3">
    <source>
        <dbReference type="Proteomes" id="UP000311605"/>
    </source>
</evidence>
<reference evidence="2 3" key="1">
    <citation type="submission" date="2019-06" db="EMBL/GenBank/DDBJ databases">
        <title>The draft genome of Rhizobium smilacinae PTYR-5.</title>
        <authorList>
            <person name="Liu L."/>
            <person name="Li L."/>
            <person name="Zhang X."/>
        </authorList>
    </citation>
    <scope>NUCLEOTIDE SEQUENCE [LARGE SCALE GENOMIC DNA]</scope>
    <source>
        <strain evidence="2 3">PTYR-5</strain>
    </source>
</reference>
<feature type="domain" description="HTH cro/C1-type" evidence="1">
    <location>
        <begin position="25"/>
        <end position="78"/>
    </location>
</feature>
<dbReference type="Gene3D" id="1.10.260.40">
    <property type="entry name" value="lambda repressor-like DNA-binding domains"/>
    <property type="match status" value="1"/>
</dbReference>
<dbReference type="EMBL" id="VDMN01000001">
    <property type="protein sequence ID" value="TNM66027.1"/>
    <property type="molecule type" value="Genomic_DNA"/>
</dbReference>
<keyword evidence="3" id="KW-1185">Reference proteome</keyword>
<comment type="caution">
    <text evidence="2">The sequence shown here is derived from an EMBL/GenBank/DDBJ whole genome shotgun (WGS) entry which is preliminary data.</text>
</comment>
<name>A0A5C4XRZ1_9HYPH</name>
<accession>A0A5C4XRZ1</accession>
<dbReference type="AlphaFoldDB" id="A0A5C4XRZ1"/>
<dbReference type="SUPFAM" id="SSF47413">
    <property type="entry name" value="lambda repressor-like DNA-binding domains"/>
    <property type="match status" value="1"/>
</dbReference>
<dbReference type="Proteomes" id="UP000311605">
    <property type="component" value="Unassembled WGS sequence"/>
</dbReference>
<dbReference type="RefSeq" id="WP_139674959.1">
    <property type="nucleotide sequence ID" value="NZ_VDMN01000001.1"/>
</dbReference>
<dbReference type="GO" id="GO:0003677">
    <property type="term" value="F:DNA binding"/>
    <property type="evidence" value="ECO:0007669"/>
    <property type="project" value="InterPro"/>
</dbReference>
<sequence>MTVSISNIKASQNGAVLSGHVARAVAEARLAAGYSIDDLALTTGLVHEEIVGVEEGLNADPARLKRIALALKLPPSALLVA</sequence>
<dbReference type="InterPro" id="IPR001387">
    <property type="entry name" value="Cro/C1-type_HTH"/>
</dbReference>